<sequence length="57" mass="6216">MAIIKQAKQITVTVNNAYNLKIGGKMEKIANKINVEAISSDLTLTSNKKIVSNGNKR</sequence>
<proteinExistence type="predicted"/>
<evidence type="ECO:0000313" key="2">
    <source>
        <dbReference type="Proteomes" id="UP000182248"/>
    </source>
</evidence>
<keyword evidence="2" id="KW-1185">Reference proteome</keyword>
<gene>
    <name evidence="1" type="ORF">SAMN02927921_03456</name>
</gene>
<name>A0A1K1REI7_9FLAO</name>
<dbReference type="AlphaFoldDB" id="A0A1K1REI7"/>
<organism evidence="1 2">
    <name type="scientific">Sinomicrobium oceani</name>
    <dbReference type="NCBI Taxonomy" id="1150368"/>
    <lineage>
        <taxon>Bacteria</taxon>
        <taxon>Pseudomonadati</taxon>
        <taxon>Bacteroidota</taxon>
        <taxon>Flavobacteriia</taxon>
        <taxon>Flavobacteriales</taxon>
        <taxon>Flavobacteriaceae</taxon>
        <taxon>Sinomicrobium</taxon>
    </lineage>
</organism>
<dbReference type="EMBL" id="FPJE01000023">
    <property type="protein sequence ID" value="SFW70361.1"/>
    <property type="molecule type" value="Genomic_DNA"/>
</dbReference>
<dbReference type="Proteomes" id="UP000182248">
    <property type="component" value="Unassembled WGS sequence"/>
</dbReference>
<accession>A0A1K1REI7</accession>
<dbReference type="RefSeq" id="WP_175545818.1">
    <property type="nucleotide sequence ID" value="NZ_FPJE01000023.1"/>
</dbReference>
<dbReference type="STRING" id="1150368.SAMN02927921_03456"/>
<protein>
    <submittedName>
        <fullName evidence="1">Uncharacterized protein</fullName>
    </submittedName>
</protein>
<reference evidence="1 2" key="1">
    <citation type="submission" date="2016-11" db="EMBL/GenBank/DDBJ databases">
        <authorList>
            <person name="Jaros S."/>
            <person name="Januszkiewicz K."/>
            <person name="Wedrychowicz H."/>
        </authorList>
    </citation>
    <scope>NUCLEOTIDE SEQUENCE [LARGE SCALE GENOMIC DNA]</scope>
    <source>
        <strain evidence="1 2">CGMCC 1.12145</strain>
    </source>
</reference>
<evidence type="ECO:0000313" key="1">
    <source>
        <dbReference type="EMBL" id="SFW70361.1"/>
    </source>
</evidence>